<evidence type="ECO:0000313" key="2">
    <source>
        <dbReference type="Proteomes" id="UP000503087"/>
    </source>
</evidence>
<keyword evidence="2" id="KW-1185">Reference proteome</keyword>
<evidence type="ECO:0000313" key="1">
    <source>
        <dbReference type="EMBL" id="QJP03666.1"/>
    </source>
</evidence>
<reference evidence="1" key="1">
    <citation type="submission" date="2019-04" db="EMBL/GenBank/DDBJ databases">
        <title>Genomic characteristics of fowl adenovirus 5 from ducks related with egg-drop syndrome in China.</title>
        <authorList>
            <person name="Chen H."/>
        </authorList>
    </citation>
    <scope>NUCLEOTIDE SEQUENCE [LARGE SCALE GENOMIC DNA]</scope>
    <source>
        <strain evidence="1">LYG</strain>
    </source>
</reference>
<name>A0A6M3Z4Y3_9ADEN</name>
<dbReference type="EMBL" id="MK757473">
    <property type="protein sequence ID" value="QJP03666.1"/>
    <property type="molecule type" value="Genomic_DNA"/>
</dbReference>
<accession>A0A6M3Z4Y3</accession>
<organism evidence="1 2">
    <name type="scientific">Fowl aviadenovirus 5</name>
    <dbReference type="NCBI Taxonomy" id="172861"/>
    <lineage>
        <taxon>Viruses</taxon>
        <taxon>Varidnaviria</taxon>
        <taxon>Bamfordvirae</taxon>
        <taxon>Preplasmiviricota</taxon>
        <taxon>Polisuviricotina</taxon>
        <taxon>Pharingeaviricetes</taxon>
        <taxon>Rowavirales</taxon>
        <taxon>Adenoviridae</taxon>
        <taxon>Aviadenovirus</taxon>
        <taxon>Aviadenovirus quintum</taxon>
        <taxon>Fowl aviadenovirus B</taxon>
    </lineage>
</organism>
<dbReference type="Proteomes" id="UP000503087">
    <property type="component" value="Segment"/>
</dbReference>
<sequence length="226" mass="26380">MAELAHSCTLHLPQAFLVAPAHLALDLLFLEFLKGERMFPFPRKDTVTFEEILPDYCMPKCRARCRLFNKFWTATEDLEQQPLPQIRYDCTCTNPYSLMCQSTSKVVCTYWLDKVQEYFKEQQANNPYPFVNITNFNLLIISTAPNRDGTLHYILNPLAHLHDLLTHRAVRNNYALSRIPGGYEILITPSYGNERLMEICRHLQEGVNNLPFRIRITCYPFCQIKN</sequence>
<proteinExistence type="predicted"/>
<protein>
    <submittedName>
        <fullName evidence="1">ORF14A</fullName>
    </submittedName>
</protein>